<keyword evidence="2" id="KW-1185">Reference proteome</keyword>
<proteinExistence type="predicted"/>
<evidence type="ECO:0000313" key="2">
    <source>
        <dbReference type="Proteomes" id="UP001589894"/>
    </source>
</evidence>
<sequence>MVTFEYALLVRRRLASTTEAGWEITFHWYGPDGSMADVTEYGDTALTHLNRVGAQGWELVTMTEDHSLDAPNELHRYHLKRMLSAPAPRPRMGRSGRMTRVGR</sequence>
<gene>
    <name evidence="1" type="ORF">ACFFHU_13395</name>
</gene>
<protein>
    <recommendedName>
        <fullName evidence="3">DUF4177 domain-containing protein</fullName>
    </recommendedName>
</protein>
<accession>A0ABV6NWI4</accession>
<reference evidence="1 2" key="1">
    <citation type="submission" date="2024-09" db="EMBL/GenBank/DDBJ databases">
        <authorList>
            <person name="Sun Q."/>
            <person name="Mori K."/>
        </authorList>
    </citation>
    <scope>NUCLEOTIDE SEQUENCE [LARGE SCALE GENOMIC DNA]</scope>
    <source>
        <strain evidence="1 2">TBRC 2205</strain>
    </source>
</reference>
<dbReference type="Proteomes" id="UP001589894">
    <property type="component" value="Unassembled WGS sequence"/>
</dbReference>
<organism evidence="1 2">
    <name type="scientific">Plantactinospora siamensis</name>
    <dbReference type="NCBI Taxonomy" id="555372"/>
    <lineage>
        <taxon>Bacteria</taxon>
        <taxon>Bacillati</taxon>
        <taxon>Actinomycetota</taxon>
        <taxon>Actinomycetes</taxon>
        <taxon>Micromonosporales</taxon>
        <taxon>Micromonosporaceae</taxon>
        <taxon>Plantactinospora</taxon>
    </lineage>
</organism>
<dbReference type="RefSeq" id="WP_377338676.1">
    <property type="nucleotide sequence ID" value="NZ_JBHLUE010000011.1"/>
</dbReference>
<dbReference type="EMBL" id="JBHLUE010000011">
    <property type="protein sequence ID" value="MFC0565125.1"/>
    <property type="molecule type" value="Genomic_DNA"/>
</dbReference>
<evidence type="ECO:0000313" key="1">
    <source>
        <dbReference type="EMBL" id="MFC0565125.1"/>
    </source>
</evidence>
<evidence type="ECO:0008006" key="3">
    <source>
        <dbReference type="Google" id="ProtNLM"/>
    </source>
</evidence>
<name>A0ABV6NWI4_9ACTN</name>
<comment type="caution">
    <text evidence="1">The sequence shown here is derived from an EMBL/GenBank/DDBJ whole genome shotgun (WGS) entry which is preliminary data.</text>
</comment>